<evidence type="ECO:0000256" key="1">
    <source>
        <dbReference type="SAM" id="Phobius"/>
    </source>
</evidence>
<accession>A0A5B7IKM7</accession>
<reference evidence="2 3" key="1">
    <citation type="submission" date="2019-05" db="EMBL/GenBank/DDBJ databases">
        <title>Another draft genome of Portunus trituberculatus and its Hox gene families provides insights of decapod evolution.</title>
        <authorList>
            <person name="Jeong J.-H."/>
            <person name="Song I."/>
            <person name="Kim S."/>
            <person name="Choi T."/>
            <person name="Kim D."/>
            <person name="Ryu S."/>
            <person name="Kim W."/>
        </authorList>
    </citation>
    <scope>NUCLEOTIDE SEQUENCE [LARGE SCALE GENOMIC DNA]</scope>
    <source>
        <tissue evidence="2">Muscle</tissue>
    </source>
</reference>
<protein>
    <submittedName>
        <fullName evidence="2">Uncharacterized protein</fullName>
    </submittedName>
</protein>
<dbReference type="Proteomes" id="UP000324222">
    <property type="component" value="Unassembled WGS sequence"/>
</dbReference>
<keyword evidence="1" id="KW-0812">Transmembrane</keyword>
<evidence type="ECO:0000313" key="3">
    <source>
        <dbReference type="Proteomes" id="UP000324222"/>
    </source>
</evidence>
<keyword evidence="1" id="KW-1133">Transmembrane helix</keyword>
<feature type="transmembrane region" description="Helical" evidence="1">
    <location>
        <begin position="20"/>
        <end position="38"/>
    </location>
</feature>
<keyword evidence="1" id="KW-0472">Membrane</keyword>
<evidence type="ECO:0000313" key="2">
    <source>
        <dbReference type="EMBL" id="MPC85100.1"/>
    </source>
</evidence>
<keyword evidence="3" id="KW-1185">Reference proteome</keyword>
<organism evidence="2 3">
    <name type="scientific">Portunus trituberculatus</name>
    <name type="common">Swimming crab</name>
    <name type="synonym">Neptunus trituberculatus</name>
    <dbReference type="NCBI Taxonomy" id="210409"/>
    <lineage>
        <taxon>Eukaryota</taxon>
        <taxon>Metazoa</taxon>
        <taxon>Ecdysozoa</taxon>
        <taxon>Arthropoda</taxon>
        <taxon>Crustacea</taxon>
        <taxon>Multicrustacea</taxon>
        <taxon>Malacostraca</taxon>
        <taxon>Eumalacostraca</taxon>
        <taxon>Eucarida</taxon>
        <taxon>Decapoda</taxon>
        <taxon>Pleocyemata</taxon>
        <taxon>Brachyura</taxon>
        <taxon>Eubrachyura</taxon>
        <taxon>Portunoidea</taxon>
        <taxon>Portunidae</taxon>
        <taxon>Portuninae</taxon>
        <taxon>Portunus</taxon>
    </lineage>
</organism>
<dbReference type="EMBL" id="VSRR010067327">
    <property type="protein sequence ID" value="MPC85100.1"/>
    <property type="molecule type" value="Genomic_DNA"/>
</dbReference>
<sequence length="94" mass="10275">MGKGRGDPHAGLPSGARHMVGILICAAFVGMSTWVFRLQREAIVGGWLCVPAALRRLRDGASSLRNARVPPLPLRRQAEDYGDWGTLRRALQDP</sequence>
<comment type="caution">
    <text evidence="2">The sequence shown here is derived from an EMBL/GenBank/DDBJ whole genome shotgun (WGS) entry which is preliminary data.</text>
</comment>
<gene>
    <name evidence="2" type="ORF">E2C01_079859</name>
</gene>
<name>A0A5B7IKM7_PORTR</name>
<dbReference type="AlphaFoldDB" id="A0A5B7IKM7"/>
<proteinExistence type="predicted"/>